<dbReference type="KEGG" id="dfn:CVE23_22020"/>
<name>A0A2K8QSH6_9GAMM</name>
<accession>A0A2K8QSH6</accession>
<dbReference type="InterPro" id="IPR016084">
    <property type="entry name" value="Haem_Oase-like_multi-hlx"/>
</dbReference>
<sequence>MSFYQQLQSATSTSQQLMMSAPVIDACRQGTITGDMYIAFLTQAYHHVSYTVPLLMAASGRLPRHQAWVREAIEEYIDAEYDHKASILHRIRACGGKTETLNQNAATQWIELMAAYLYDQIQRDNPMSIFGLIHVLEGIQANIAPDMVRQIEAEQGLPVGTINGLQAQDPADKTCQNVFAARMDNISDSADQTAIIHAAHVVYQLYGDMLRSLTEH</sequence>
<reference evidence="2" key="1">
    <citation type="journal article" date="2018" name="Genome Announc.">
        <title>Complete genome sequence of a Dickeya fangzhongdai type strain causing bleeding canker of pear tree trunks.</title>
        <authorList>
            <person name="Zhao Y."/>
            <person name="Tian Y."/>
            <person name="Li X."/>
            <person name="Hu B."/>
        </authorList>
    </citation>
    <scope>NUCLEOTIDE SEQUENCE [LARGE SCALE GENOMIC DNA]</scope>
    <source>
        <strain evidence="2">DSM 101947</strain>
    </source>
</reference>
<proteinExistence type="predicted"/>
<dbReference type="Pfam" id="PF14518">
    <property type="entry name" value="Haem_oxygenas_2"/>
    <property type="match status" value="1"/>
</dbReference>
<dbReference type="Proteomes" id="UP000231901">
    <property type="component" value="Chromosome"/>
</dbReference>
<dbReference type="GeneID" id="66567000"/>
<keyword evidence="2" id="KW-1185">Reference proteome</keyword>
<dbReference type="AlphaFoldDB" id="A0A2K8QSH6"/>
<protein>
    <submittedName>
        <fullName evidence="1">Biliverdin-producing heme oxygenase</fullName>
    </submittedName>
</protein>
<organism evidence="1 2">
    <name type="scientific">Dickeya fangzhongdai</name>
    <dbReference type="NCBI Taxonomy" id="1778540"/>
    <lineage>
        <taxon>Bacteria</taxon>
        <taxon>Pseudomonadati</taxon>
        <taxon>Pseudomonadota</taxon>
        <taxon>Gammaproteobacteria</taxon>
        <taxon>Enterobacterales</taxon>
        <taxon>Pectobacteriaceae</taxon>
        <taxon>Dickeya</taxon>
    </lineage>
</organism>
<dbReference type="SUPFAM" id="SSF48613">
    <property type="entry name" value="Heme oxygenase-like"/>
    <property type="match status" value="1"/>
</dbReference>
<dbReference type="EMBL" id="CP025003">
    <property type="protein sequence ID" value="ATZ96414.1"/>
    <property type="molecule type" value="Genomic_DNA"/>
</dbReference>
<gene>
    <name evidence="1" type="ORF">CVE23_22020</name>
</gene>
<dbReference type="Gene3D" id="1.20.910.10">
    <property type="entry name" value="Heme oxygenase-like"/>
    <property type="match status" value="1"/>
</dbReference>
<evidence type="ECO:0000313" key="1">
    <source>
        <dbReference type="EMBL" id="ATZ96414.1"/>
    </source>
</evidence>
<evidence type="ECO:0000313" key="2">
    <source>
        <dbReference type="Proteomes" id="UP000231901"/>
    </source>
</evidence>
<dbReference type="RefSeq" id="WP_100850345.1">
    <property type="nucleotide sequence ID" value="NZ_BMJF01000007.1"/>
</dbReference>